<reference evidence="2 3" key="1">
    <citation type="journal article" date="2011" name="J. Bacteriol.">
        <title>Genome sequence of 'Pedosphaera parvula' Ellin514, an aerobic Verrucomicrobial isolate from pasture soil.</title>
        <authorList>
            <person name="Kant R."/>
            <person name="van Passel M.W."/>
            <person name="Sangwan P."/>
            <person name="Palva A."/>
            <person name="Lucas S."/>
            <person name="Copeland A."/>
            <person name="Lapidus A."/>
            <person name="Glavina Del Rio T."/>
            <person name="Dalin E."/>
            <person name="Tice H."/>
            <person name="Bruce D."/>
            <person name="Goodwin L."/>
            <person name="Pitluck S."/>
            <person name="Chertkov O."/>
            <person name="Larimer F.W."/>
            <person name="Land M.L."/>
            <person name="Hauser L."/>
            <person name="Brettin T.S."/>
            <person name="Detter J.C."/>
            <person name="Han S."/>
            <person name="de Vos W.M."/>
            <person name="Janssen P.H."/>
            <person name="Smidt H."/>
        </authorList>
    </citation>
    <scope>NUCLEOTIDE SEQUENCE [LARGE SCALE GENOMIC DNA]</scope>
    <source>
        <strain evidence="2 3">Ellin514</strain>
    </source>
</reference>
<dbReference type="PANTHER" id="PTHR42830:SF1">
    <property type="entry name" value="OSMOTICALLY INDUCIBLE FAMILY PROTEIN"/>
    <property type="match status" value="1"/>
</dbReference>
<dbReference type="EMBL" id="ABOX02000004">
    <property type="protein sequence ID" value="EEF62569.1"/>
    <property type="molecule type" value="Genomic_DNA"/>
</dbReference>
<evidence type="ECO:0000313" key="2">
    <source>
        <dbReference type="EMBL" id="EEF62569.1"/>
    </source>
</evidence>
<evidence type="ECO:0000256" key="1">
    <source>
        <dbReference type="SAM" id="MobiDB-lite"/>
    </source>
</evidence>
<dbReference type="SUPFAM" id="SSF82784">
    <property type="entry name" value="OsmC-like"/>
    <property type="match status" value="1"/>
</dbReference>
<name>B9XCA1_PEDPL</name>
<dbReference type="InterPro" id="IPR036102">
    <property type="entry name" value="OsmC/Ohrsf"/>
</dbReference>
<feature type="region of interest" description="Disordered" evidence="1">
    <location>
        <begin position="1"/>
        <end position="33"/>
    </location>
</feature>
<dbReference type="InterPro" id="IPR003718">
    <property type="entry name" value="OsmC/Ohr_fam"/>
</dbReference>
<dbReference type="Pfam" id="PF02566">
    <property type="entry name" value="OsmC"/>
    <property type="match status" value="1"/>
</dbReference>
<sequence>MADIQRSAEATWRGDLKNGQGSTSTDTGVLKNTPYSFKTRFENEKQGTNPEELIAAAHASCFSMAFSKLLADGGHPPKEVRTKATLTLAKTEAGFKISKIHLETTGMVDGVDQATFEQTAAKAKEGCPVSRLLKPGLDEMTMKATLQK</sequence>
<dbReference type="InterPro" id="IPR052707">
    <property type="entry name" value="OsmC_Ohr_Peroxiredoxin"/>
</dbReference>
<evidence type="ECO:0000313" key="3">
    <source>
        <dbReference type="Proteomes" id="UP000003688"/>
    </source>
</evidence>
<dbReference type="InterPro" id="IPR015946">
    <property type="entry name" value="KH_dom-like_a/b"/>
</dbReference>
<dbReference type="RefSeq" id="WP_007413449.1">
    <property type="nucleotide sequence ID" value="NZ_ABOX02000004.1"/>
</dbReference>
<dbReference type="PANTHER" id="PTHR42830">
    <property type="entry name" value="OSMOTICALLY INDUCIBLE FAMILY PROTEIN"/>
    <property type="match status" value="1"/>
</dbReference>
<dbReference type="STRING" id="320771.Cflav_PD5204"/>
<dbReference type="InterPro" id="IPR019904">
    <property type="entry name" value="Peroxiredoxin_OsmC"/>
</dbReference>
<gene>
    <name evidence="2" type="ORF">Cflav_PD5204</name>
</gene>
<dbReference type="GO" id="GO:0004601">
    <property type="term" value="F:peroxidase activity"/>
    <property type="evidence" value="ECO:0007669"/>
    <property type="project" value="InterPro"/>
</dbReference>
<keyword evidence="3" id="KW-1185">Reference proteome</keyword>
<dbReference type="NCBIfam" id="TIGR03562">
    <property type="entry name" value="osmo_induc_OsmC"/>
    <property type="match status" value="1"/>
</dbReference>
<proteinExistence type="predicted"/>
<dbReference type="OrthoDB" id="9807532at2"/>
<organism evidence="2 3">
    <name type="scientific">Pedosphaera parvula (strain Ellin514)</name>
    <dbReference type="NCBI Taxonomy" id="320771"/>
    <lineage>
        <taxon>Bacteria</taxon>
        <taxon>Pseudomonadati</taxon>
        <taxon>Verrucomicrobiota</taxon>
        <taxon>Pedosphaerae</taxon>
        <taxon>Pedosphaerales</taxon>
        <taxon>Pedosphaeraceae</taxon>
        <taxon>Pedosphaera</taxon>
    </lineage>
</organism>
<dbReference type="AlphaFoldDB" id="B9XCA1"/>
<dbReference type="Proteomes" id="UP000003688">
    <property type="component" value="Unassembled WGS sequence"/>
</dbReference>
<dbReference type="GO" id="GO:0006979">
    <property type="term" value="P:response to oxidative stress"/>
    <property type="evidence" value="ECO:0007669"/>
    <property type="project" value="InterPro"/>
</dbReference>
<dbReference type="Gene3D" id="3.30.300.20">
    <property type="match status" value="1"/>
</dbReference>
<protein>
    <submittedName>
        <fullName evidence="2">OsmC family protein</fullName>
    </submittedName>
</protein>
<accession>B9XCA1</accession>
<comment type="caution">
    <text evidence="2">The sequence shown here is derived from an EMBL/GenBank/DDBJ whole genome shotgun (WGS) entry which is preliminary data.</text>
</comment>